<evidence type="ECO:0000259" key="4">
    <source>
        <dbReference type="Pfam" id="PF25876"/>
    </source>
</evidence>
<feature type="domain" description="CusB-like beta-barrel" evidence="6">
    <location>
        <begin position="225"/>
        <end position="294"/>
    </location>
</feature>
<evidence type="ECO:0000313" key="8">
    <source>
        <dbReference type="Proteomes" id="UP000318313"/>
    </source>
</evidence>
<dbReference type="Proteomes" id="UP000318313">
    <property type="component" value="Chromosome"/>
</dbReference>
<keyword evidence="3" id="KW-0472">Membrane</keyword>
<keyword evidence="2" id="KW-0175">Coiled coil</keyword>
<dbReference type="InterPro" id="IPR058625">
    <property type="entry name" value="MdtA-like_BSH"/>
</dbReference>
<feature type="domain" description="Multidrug resistance protein MdtA-like barrel-sandwich hybrid" evidence="5">
    <location>
        <begin position="81"/>
        <end position="213"/>
    </location>
</feature>
<evidence type="ECO:0000259" key="6">
    <source>
        <dbReference type="Pfam" id="PF25954"/>
    </source>
</evidence>
<evidence type="ECO:0000259" key="5">
    <source>
        <dbReference type="Pfam" id="PF25917"/>
    </source>
</evidence>
<organism evidence="7 8">
    <name type="scientific">Gimesia fumaroli</name>
    <dbReference type="NCBI Taxonomy" id="2527976"/>
    <lineage>
        <taxon>Bacteria</taxon>
        <taxon>Pseudomonadati</taxon>
        <taxon>Planctomycetota</taxon>
        <taxon>Planctomycetia</taxon>
        <taxon>Planctomycetales</taxon>
        <taxon>Planctomycetaceae</taxon>
        <taxon>Gimesia</taxon>
    </lineage>
</organism>
<accession>A0A518IAD0</accession>
<dbReference type="EMBL" id="CP037452">
    <property type="protein sequence ID" value="QDV50044.1"/>
    <property type="molecule type" value="Genomic_DNA"/>
</dbReference>
<proteinExistence type="inferred from homology"/>
<dbReference type="InterPro" id="IPR006143">
    <property type="entry name" value="RND_pump_MFP"/>
</dbReference>
<dbReference type="NCBIfam" id="TIGR01730">
    <property type="entry name" value="RND_mfp"/>
    <property type="match status" value="1"/>
</dbReference>
<evidence type="ECO:0000313" key="7">
    <source>
        <dbReference type="EMBL" id="QDV50044.1"/>
    </source>
</evidence>
<comment type="similarity">
    <text evidence="1">Belongs to the membrane fusion protein (MFP) (TC 8.A.1) family.</text>
</comment>
<dbReference type="PANTHER" id="PTHR30469">
    <property type="entry name" value="MULTIDRUG RESISTANCE PROTEIN MDTA"/>
    <property type="match status" value="1"/>
</dbReference>
<dbReference type="KEGG" id="gfm:Enr17x_20800"/>
<dbReference type="SUPFAM" id="SSF111369">
    <property type="entry name" value="HlyD-like secretion proteins"/>
    <property type="match status" value="1"/>
</dbReference>
<keyword evidence="3" id="KW-1133">Transmembrane helix</keyword>
<dbReference type="GO" id="GO:1990281">
    <property type="term" value="C:efflux pump complex"/>
    <property type="evidence" value="ECO:0007669"/>
    <property type="project" value="TreeGrafter"/>
</dbReference>
<feature type="transmembrane region" description="Helical" evidence="3">
    <location>
        <begin position="7"/>
        <end position="30"/>
    </location>
</feature>
<dbReference type="Gene3D" id="2.40.30.170">
    <property type="match status" value="1"/>
</dbReference>
<dbReference type="Pfam" id="PF25917">
    <property type="entry name" value="BSH_RND"/>
    <property type="match status" value="1"/>
</dbReference>
<dbReference type="PANTHER" id="PTHR30469:SF15">
    <property type="entry name" value="HLYD FAMILY OF SECRETION PROTEINS"/>
    <property type="match status" value="1"/>
</dbReference>
<dbReference type="Gene3D" id="1.10.287.470">
    <property type="entry name" value="Helix hairpin bin"/>
    <property type="match status" value="1"/>
</dbReference>
<dbReference type="AlphaFoldDB" id="A0A518IAD0"/>
<evidence type="ECO:0000256" key="3">
    <source>
        <dbReference type="SAM" id="Phobius"/>
    </source>
</evidence>
<dbReference type="GO" id="GO:0015562">
    <property type="term" value="F:efflux transmembrane transporter activity"/>
    <property type="evidence" value="ECO:0007669"/>
    <property type="project" value="TreeGrafter"/>
</dbReference>
<dbReference type="InterPro" id="IPR058624">
    <property type="entry name" value="MdtA-like_HH"/>
</dbReference>
<feature type="domain" description="Multidrug resistance protein MdtA-like alpha-helical hairpin" evidence="4">
    <location>
        <begin position="118"/>
        <end position="187"/>
    </location>
</feature>
<protein>
    <submittedName>
        <fullName evidence="7">Multidrug resistance protein MdtE</fullName>
    </submittedName>
</protein>
<dbReference type="Pfam" id="PF25954">
    <property type="entry name" value="Beta-barrel_RND_2"/>
    <property type="match status" value="1"/>
</dbReference>
<gene>
    <name evidence="7" type="primary">mdtE</name>
    <name evidence="7" type="ORF">Enr17x_20800</name>
</gene>
<evidence type="ECO:0000256" key="2">
    <source>
        <dbReference type="SAM" id="Coils"/>
    </source>
</evidence>
<dbReference type="Gene3D" id="2.40.50.100">
    <property type="match status" value="1"/>
</dbReference>
<keyword evidence="3" id="KW-0812">Transmembrane</keyword>
<evidence type="ECO:0000256" key="1">
    <source>
        <dbReference type="ARBA" id="ARBA00009477"/>
    </source>
</evidence>
<dbReference type="Gene3D" id="2.40.420.20">
    <property type="match status" value="1"/>
</dbReference>
<dbReference type="InterPro" id="IPR058792">
    <property type="entry name" value="Beta-barrel_RND_2"/>
</dbReference>
<keyword evidence="8" id="KW-1185">Reference proteome</keyword>
<sequence length="371" mass="41006">MFAHKGLIIFFRILMVVAGFAVLVLSIAWLSGMFEPKVGSDWQERGVRRHTTEPISEVHEVTKPYVEEAIGTLKASSRTIVASKVLATIEKINVKAGDQVTKGQMLIELDAKEYQARLSQAKQSLAAASATRDEAEKEFKRVETLLRKNVVTKSDFDRAKRQLEVAKAEESRAKQAVTEAEILLSYTTIKAAKNGRIVDRLAEPGDIVNPGAPLLVLYDATSLRLEAPVMEHLAVKLRPGDELKVYVDALNRELNATIDEIVPQADAPSRSFLVKASLPRSEDLYEGMFGRLRIPAGSRKHLCLDMDAIERIGQLEFVNVLRPDGTLERRFIKTGQVGIPGRQEVLSGLQAGEQVILKPNSPAKESSTDDK</sequence>
<name>A0A518IAD0_9PLAN</name>
<dbReference type="RefSeq" id="WP_198001077.1">
    <property type="nucleotide sequence ID" value="NZ_CP037452.1"/>
</dbReference>
<reference evidence="7 8" key="1">
    <citation type="submission" date="2019-03" db="EMBL/GenBank/DDBJ databases">
        <title>Deep-cultivation of Planctomycetes and their phenomic and genomic characterization uncovers novel biology.</title>
        <authorList>
            <person name="Wiegand S."/>
            <person name="Jogler M."/>
            <person name="Boedeker C."/>
            <person name="Pinto D."/>
            <person name="Vollmers J."/>
            <person name="Rivas-Marin E."/>
            <person name="Kohn T."/>
            <person name="Peeters S.H."/>
            <person name="Heuer A."/>
            <person name="Rast P."/>
            <person name="Oberbeckmann S."/>
            <person name="Bunk B."/>
            <person name="Jeske O."/>
            <person name="Meyerdierks A."/>
            <person name="Storesund J.E."/>
            <person name="Kallscheuer N."/>
            <person name="Luecker S."/>
            <person name="Lage O.M."/>
            <person name="Pohl T."/>
            <person name="Merkel B.J."/>
            <person name="Hornburger P."/>
            <person name="Mueller R.-W."/>
            <person name="Bruemmer F."/>
            <person name="Labrenz M."/>
            <person name="Spormann A.M."/>
            <person name="Op den Camp H."/>
            <person name="Overmann J."/>
            <person name="Amann R."/>
            <person name="Jetten M.S.M."/>
            <person name="Mascher T."/>
            <person name="Medema M.H."/>
            <person name="Devos D.P."/>
            <person name="Kaster A.-K."/>
            <person name="Ovreas L."/>
            <person name="Rohde M."/>
            <person name="Galperin M.Y."/>
            <person name="Jogler C."/>
        </authorList>
    </citation>
    <scope>NUCLEOTIDE SEQUENCE [LARGE SCALE GENOMIC DNA]</scope>
    <source>
        <strain evidence="7 8">Enr17</strain>
    </source>
</reference>
<dbReference type="Pfam" id="PF25876">
    <property type="entry name" value="HH_MFP_RND"/>
    <property type="match status" value="1"/>
</dbReference>
<feature type="coiled-coil region" evidence="2">
    <location>
        <begin position="111"/>
        <end position="176"/>
    </location>
</feature>